<feature type="domain" description="C2H2-type" evidence="11">
    <location>
        <begin position="365"/>
        <end position="392"/>
    </location>
</feature>
<dbReference type="PROSITE" id="PS50157">
    <property type="entry name" value="ZINC_FINGER_C2H2_2"/>
    <property type="match status" value="8"/>
</dbReference>
<dbReference type="SUPFAM" id="SSF57667">
    <property type="entry name" value="beta-beta-alpha zinc fingers"/>
    <property type="match status" value="5"/>
</dbReference>
<organism evidence="13 14">
    <name type="scientific">Phaedon cochleariae</name>
    <name type="common">Mustard beetle</name>
    <dbReference type="NCBI Taxonomy" id="80249"/>
    <lineage>
        <taxon>Eukaryota</taxon>
        <taxon>Metazoa</taxon>
        <taxon>Ecdysozoa</taxon>
        <taxon>Arthropoda</taxon>
        <taxon>Hexapoda</taxon>
        <taxon>Insecta</taxon>
        <taxon>Pterygota</taxon>
        <taxon>Neoptera</taxon>
        <taxon>Endopterygota</taxon>
        <taxon>Coleoptera</taxon>
        <taxon>Polyphaga</taxon>
        <taxon>Cucujiformia</taxon>
        <taxon>Chrysomeloidea</taxon>
        <taxon>Chrysomelidae</taxon>
        <taxon>Chrysomelinae</taxon>
        <taxon>Chrysomelini</taxon>
        <taxon>Phaedon</taxon>
    </lineage>
</organism>
<feature type="domain" description="SET" evidence="12">
    <location>
        <begin position="46"/>
        <end position="159"/>
    </location>
</feature>
<evidence type="ECO:0000256" key="6">
    <source>
        <dbReference type="ARBA" id="ARBA00023015"/>
    </source>
</evidence>
<reference evidence="13" key="1">
    <citation type="submission" date="2022-01" db="EMBL/GenBank/DDBJ databases">
        <authorList>
            <person name="King R."/>
        </authorList>
    </citation>
    <scope>NUCLEOTIDE SEQUENCE</scope>
</reference>
<feature type="compositionally biased region" description="Polar residues" evidence="10">
    <location>
        <begin position="766"/>
        <end position="786"/>
    </location>
</feature>
<feature type="domain" description="C2H2-type" evidence="11">
    <location>
        <begin position="475"/>
        <end position="502"/>
    </location>
</feature>
<keyword evidence="3" id="KW-0677">Repeat</keyword>
<keyword evidence="14" id="KW-1185">Reference proteome</keyword>
<dbReference type="EMBL" id="OU896713">
    <property type="protein sequence ID" value="CAH1176122.1"/>
    <property type="molecule type" value="Genomic_DNA"/>
</dbReference>
<keyword evidence="2" id="KW-0479">Metal-binding</keyword>
<feature type="domain" description="C2H2-type" evidence="11">
    <location>
        <begin position="562"/>
        <end position="589"/>
    </location>
</feature>
<dbReference type="OrthoDB" id="40579at2759"/>
<name>A0A9P0DU11_PHACE</name>
<feature type="domain" description="C2H2-type" evidence="11">
    <location>
        <begin position="504"/>
        <end position="531"/>
    </location>
</feature>
<keyword evidence="5" id="KW-0862">Zinc</keyword>
<dbReference type="GO" id="GO:0008170">
    <property type="term" value="F:N-methyltransferase activity"/>
    <property type="evidence" value="ECO:0007669"/>
    <property type="project" value="UniProtKB-ARBA"/>
</dbReference>
<evidence type="ECO:0000256" key="9">
    <source>
        <dbReference type="PROSITE-ProRule" id="PRU00042"/>
    </source>
</evidence>
<evidence type="ECO:0000256" key="5">
    <source>
        <dbReference type="ARBA" id="ARBA00022833"/>
    </source>
</evidence>
<dbReference type="PROSITE" id="PS50280">
    <property type="entry name" value="SET"/>
    <property type="match status" value="1"/>
</dbReference>
<evidence type="ECO:0000256" key="3">
    <source>
        <dbReference type="ARBA" id="ARBA00022737"/>
    </source>
</evidence>
<dbReference type="GO" id="GO:0001227">
    <property type="term" value="F:DNA-binding transcription repressor activity, RNA polymerase II-specific"/>
    <property type="evidence" value="ECO:0007669"/>
    <property type="project" value="TreeGrafter"/>
</dbReference>
<dbReference type="SMART" id="SM00355">
    <property type="entry name" value="ZnF_C2H2"/>
    <property type="match status" value="11"/>
</dbReference>
<feature type="domain" description="C2H2-type" evidence="11">
    <location>
        <begin position="591"/>
        <end position="619"/>
    </location>
</feature>
<evidence type="ECO:0000313" key="14">
    <source>
        <dbReference type="Proteomes" id="UP001153737"/>
    </source>
</evidence>
<evidence type="ECO:0000256" key="7">
    <source>
        <dbReference type="ARBA" id="ARBA00023163"/>
    </source>
</evidence>
<dbReference type="InterPro" id="IPR046341">
    <property type="entry name" value="SET_dom_sf"/>
</dbReference>
<evidence type="ECO:0000256" key="2">
    <source>
        <dbReference type="ARBA" id="ARBA00022723"/>
    </source>
</evidence>
<evidence type="ECO:0000259" key="12">
    <source>
        <dbReference type="PROSITE" id="PS50280"/>
    </source>
</evidence>
<dbReference type="GO" id="GO:0008270">
    <property type="term" value="F:zinc ion binding"/>
    <property type="evidence" value="ECO:0007669"/>
    <property type="project" value="UniProtKB-KW"/>
</dbReference>
<feature type="domain" description="C2H2-type" evidence="11">
    <location>
        <begin position="632"/>
        <end position="655"/>
    </location>
</feature>
<dbReference type="Pfam" id="PF21549">
    <property type="entry name" value="PRDM2_PR"/>
    <property type="match status" value="1"/>
</dbReference>
<keyword evidence="7" id="KW-0804">Transcription</keyword>
<proteinExistence type="predicted"/>
<dbReference type="PANTHER" id="PTHR24399">
    <property type="entry name" value="ZINC FINGER AND BTB DOMAIN-CONTAINING"/>
    <property type="match status" value="1"/>
</dbReference>
<gene>
    <name evidence="13" type="ORF">PHAECO_LOCUS11170</name>
</gene>
<dbReference type="Gene3D" id="3.30.160.60">
    <property type="entry name" value="Classic Zinc Finger"/>
    <property type="match status" value="7"/>
</dbReference>
<dbReference type="GO" id="GO:0008276">
    <property type="term" value="F:protein methyltransferase activity"/>
    <property type="evidence" value="ECO:0007669"/>
    <property type="project" value="UniProtKB-ARBA"/>
</dbReference>
<evidence type="ECO:0000256" key="10">
    <source>
        <dbReference type="SAM" id="MobiDB-lite"/>
    </source>
</evidence>
<dbReference type="PROSITE" id="PS00028">
    <property type="entry name" value="ZINC_FINGER_C2H2_1"/>
    <property type="match status" value="9"/>
</dbReference>
<dbReference type="PANTHER" id="PTHR24399:SF23">
    <property type="entry name" value="C2H2-TYPE DOMAIN-CONTAINING PROTEIN"/>
    <property type="match status" value="1"/>
</dbReference>
<evidence type="ECO:0000313" key="13">
    <source>
        <dbReference type="EMBL" id="CAH1176122.1"/>
    </source>
</evidence>
<evidence type="ECO:0000256" key="1">
    <source>
        <dbReference type="ARBA" id="ARBA00004123"/>
    </source>
</evidence>
<sequence>MMETIEEQICGICGANHCPMECNVIKVVSHIPDKPIPSKARLTLPDDLDVRKLADETHTVIALYTIEKGTQFGPLQAKKLCTLLPTIYFPLKVFCSTEEEFLEYFLDTSDENECSWMMFVAAASDFQEQNLICYQDGADLYYVAIRDILEGEYLKVWYSPHYATKMQKDLLKPIQKDNIEEPEDSSVLLGKNKNHVSARKTWSCKFCGKVEKKISEFAKHLLKHYHKLSGRYCHICNTSFLKSQGYQKHMKIVHESDILITHEASPKENKPHLAQSTKKSFTKISKDNCVGGPLLNEVIGDSLDITTLDLPHTDTGAFDLNSMENQGSIFENENLNLNMESILEDSQKGLEHFNFELKESESEQFICDICLKKFKRLRYLVFHMDLHTGKHTCRLCYKVFARKENLSFHPCKSYYKMKCELCDKLFYQRKYLNNHMKSAHSSFNCKICKQSFSSKVNLIDHDCSTKYSLVKTHLFSCNVCSKKFRNKKYYRMHMKSHEVPKETYPCLVCNMTLSSRRSYENHMKRHQGVSHQCELCQMVFTRTDSLSHHKKVAHSISKVTKEICGKCGKAVKTKKLLNAHMLTHQNDKKKFNCPDCSRTYTQYKNLLRHIKSSHTLNNRGIQKVLTEIEKPFSCPKCGKNMTTTYSLKRHLTSLHPDYHILEFEHVKRKRGNSKTGSKSKKVEEQAVLDLKQTIENMDFNTDDINHMNTEINSEIDKFLNNPEMFASDSKDKLLDSLINSVKDDEKTDLREKEVFLSMPELDLDQESNIGKSSKTTAGVPKSTSDSMIYFLGPE</sequence>
<dbReference type="InterPro" id="IPR013087">
    <property type="entry name" value="Znf_C2H2_type"/>
</dbReference>
<evidence type="ECO:0000256" key="4">
    <source>
        <dbReference type="ARBA" id="ARBA00022771"/>
    </source>
</evidence>
<feature type="domain" description="C2H2-type" evidence="11">
    <location>
        <begin position="417"/>
        <end position="441"/>
    </location>
</feature>
<evidence type="ECO:0000259" key="11">
    <source>
        <dbReference type="PROSITE" id="PS50157"/>
    </source>
</evidence>
<protein>
    <submittedName>
        <fullName evidence="13">Uncharacterized protein</fullName>
    </submittedName>
</protein>
<dbReference type="GO" id="GO:0008757">
    <property type="term" value="F:S-adenosylmethionine-dependent methyltransferase activity"/>
    <property type="evidence" value="ECO:0007669"/>
    <property type="project" value="UniProtKB-ARBA"/>
</dbReference>
<dbReference type="GO" id="GO:0005654">
    <property type="term" value="C:nucleoplasm"/>
    <property type="evidence" value="ECO:0007669"/>
    <property type="project" value="TreeGrafter"/>
</dbReference>
<dbReference type="Proteomes" id="UP001153737">
    <property type="component" value="Chromosome 7"/>
</dbReference>
<comment type="subcellular location">
    <subcellularLocation>
        <location evidence="1">Nucleus</location>
    </subcellularLocation>
</comment>
<keyword evidence="8" id="KW-0539">Nucleus</keyword>
<dbReference type="AlphaFoldDB" id="A0A9P0DU11"/>
<feature type="region of interest" description="Disordered" evidence="10">
    <location>
        <begin position="766"/>
        <end position="794"/>
    </location>
</feature>
<keyword evidence="6" id="KW-0805">Transcription regulation</keyword>
<dbReference type="Gene3D" id="2.170.270.10">
    <property type="entry name" value="SET domain"/>
    <property type="match status" value="1"/>
</dbReference>
<dbReference type="FunFam" id="3.30.160.60:FF:000446">
    <property type="entry name" value="Zinc finger protein"/>
    <property type="match status" value="1"/>
</dbReference>
<dbReference type="Pfam" id="PF00096">
    <property type="entry name" value="zf-C2H2"/>
    <property type="match status" value="6"/>
</dbReference>
<reference evidence="13" key="2">
    <citation type="submission" date="2022-10" db="EMBL/GenBank/DDBJ databases">
        <authorList>
            <consortium name="ENA_rothamsted_submissions"/>
            <consortium name="culmorum"/>
            <person name="King R."/>
        </authorList>
    </citation>
    <scope>NUCLEOTIDE SEQUENCE</scope>
</reference>
<feature type="domain" description="C2H2-type" evidence="11">
    <location>
        <begin position="531"/>
        <end position="559"/>
    </location>
</feature>
<dbReference type="GO" id="GO:0000978">
    <property type="term" value="F:RNA polymerase II cis-regulatory region sequence-specific DNA binding"/>
    <property type="evidence" value="ECO:0007669"/>
    <property type="project" value="TreeGrafter"/>
</dbReference>
<keyword evidence="4 9" id="KW-0863">Zinc-finger</keyword>
<dbReference type="InterPro" id="IPR036236">
    <property type="entry name" value="Znf_C2H2_sf"/>
</dbReference>
<accession>A0A9P0DU11</accession>
<evidence type="ECO:0000256" key="8">
    <source>
        <dbReference type="ARBA" id="ARBA00023242"/>
    </source>
</evidence>
<dbReference type="InterPro" id="IPR001214">
    <property type="entry name" value="SET_dom"/>
</dbReference>